<protein>
    <submittedName>
        <fullName evidence="1">Uncharacterized protein</fullName>
    </submittedName>
</protein>
<sequence length="120" mass="13101">MSAFIPAAVRQSDTVFFRGFDSVSLGSGPLRCLHRQWLVQRNHGCAYQKVRRYVARLPPGMMLPFAARAAYTTLTARACAPAPPARSCPLCRTARDSSRQSALVQGTRQASATENTTCLV</sequence>
<gene>
    <name evidence="1" type="ORF">CBM2613_B110179</name>
</gene>
<comment type="caution">
    <text evidence="1">The sequence shown here is derived from an EMBL/GenBank/DDBJ whole genome shotgun (WGS) entry which is preliminary data.</text>
</comment>
<dbReference type="EMBL" id="OFTH01000036">
    <property type="protein sequence ID" value="SOZ68093.1"/>
    <property type="molecule type" value="Genomic_DNA"/>
</dbReference>
<organism evidence="1">
    <name type="scientific">Cupriavidus taiwanensis</name>
    <dbReference type="NCBI Taxonomy" id="164546"/>
    <lineage>
        <taxon>Bacteria</taxon>
        <taxon>Pseudomonadati</taxon>
        <taxon>Pseudomonadota</taxon>
        <taxon>Betaproteobacteria</taxon>
        <taxon>Burkholderiales</taxon>
        <taxon>Burkholderiaceae</taxon>
        <taxon>Cupriavidus</taxon>
    </lineage>
</organism>
<proteinExistence type="predicted"/>
<accession>A0A375E5T3</accession>
<dbReference type="Proteomes" id="UP000256952">
    <property type="component" value="Chromosome CBM2613_b"/>
</dbReference>
<evidence type="ECO:0000313" key="1">
    <source>
        <dbReference type="EMBL" id="SOZ68093.1"/>
    </source>
</evidence>
<dbReference type="AlphaFoldDB" id="A0A375E5T3"/>
<reference evidence="1" key="1">
    <citation type="submission" date="2018-01" db="EMBL/GenBank/DDBJ databases">
        <authorList>
            <person name="Clerissi C."/>
        </authorList>
    </citation>
    <scope>NUCLEOTIDE SEQUENCE</scope>
    <source>
        <strain evidence="1">Cupriavidus taiwanensis STM 8556</strain>
    </source>
</reference>
<name>A0A375E5T3_9BURK</name>